<evidence type="ECO:0000256" key="2">
    <source>
        <dbReference type="ARBA" id="ARBA00012438"/>
    </source>
</evidence>
<dbReference type="Proteomes" id="UP000037020">
    <property type="component" value="Unassembled WGS sequence"/>
</dbReference>
<comment type="caution">
    <text evidence="11">The sequence shown here is derived from an EMBL/GenBank/DDBJ whole genome shotgun (WGS) entry which is preliminary data.</text>
</comment>
<evidence type="ECO:0000256" key="5">
    <source>
        <dbReference type="ARBA" id="ARBA00022741"/>
    </source>
</evidence>
<keyword evidence="7" id="KW-0067">ATP-binding</keyword>
<accession>A0ABR5IZQ6</accession>
<keyword evidence="3" id="KW-0597">Phosphoprotein</keyword>
<feature type="transmembrane region" description="Helical" evidence="9">
    <location>
        <begin position="46"/>
        <end position="65"/>
    </location>
</feature>
<dbReference type="EC" id="2.7.13.3" evidence="2"/>
<keyword evidence="4" id="KW-0808">Transferase</keyword>
<feature type="transmembrane region" description="Helical" evidence="9">
    <location>
        <begin position="110"/>
        <end position="127"/>
    </location>
</feature>
<keyword evidence="8" id="KW-0902">Two-component regulatory system</keyword>
<reference evidence="11 12" key="1">
    <citation type="submission" date="2015-07" db="EMBL/GenBank/DDBJ databases">
        <authorList>
            <person name="Ju K.-S."/>
            <person name="Doroghazi J.R."/>
            <person name="Metcalf W.W."/>
        </authorList>
    </citation>
    <scope>NUCLEOTIDE SEQUENCE [LARGE SCALE GENOMIC DNA]</scope>
    <source>
        <strain evidence="11 12">NRRL B-3589</strain>
    </source>
</reference>
<evidence type="ECO:0000256" key="7">
    <source>
        <dbReference type="ARBA" id="ARBA00022840"/>
    </source>
</evidence>
<dbReference type="InterPro" id="IPR011712">
    <property type="entry name" value="Sig_transdc_His_kin_sub3_dim/P"/>
</dbReference>
<evidence type="ECO:0000256" key="9">
    <source>
        <dbReference type="SAM" id="Phobius"/>
    </source>
</evidence>
<dbReference type="InterPro" id="IPR050482">
    <property type="entry name" value="Sensor_HK_TwoCompSys"/>
</dbReference>
<feature type="domain" description="Signal transduction histidine kinase subgroup 3 dimerisation and phosphoacceptor" evidence="10">
    <location>
        <begin position="188"/>
        <end position="253"/>
    </location>
</feature>
<evidence type="ECO:0000256" key="4">
    <source>
        <dbReference type="ARBA" id="ARBA00022679"/>
    </source>
</evidence>
<evidence type="ECO:0000256" key="3">
    <source>
        <dbReference type="ARBA" id="ARBA00022553"/>
    </source>
</evidence>
<feature type="transmembrane region" description="Helical" evidence="9">
    <location>
        <begin position="71"/>
        <end position="98"/>
    </location>
</feature>
<proteinExistence type="predicted"/>
<keyword evidence="9" id="KW-0812">Transmembrane</keyword>
<evidence type="ECO:0000256" key="6">
    <source>
        <dbReference type="ARBA" id="ARBA00022777"/>
    </source>
</evidence>
<dbReference type="Pfam" id="PF07730">
    <property type="entry name" value="HisKA_3"/>
    <property type="match status" value="1"/>
</dbReference>
<evidence type="ECO:0000313" key="12">
    <source>
        <dbReference type="Proteomes" id="UP000037020"/>
    </source>
</evidence>
<evidence type="ECO:0000313" key="11">
    <source>
        <dbReference type="EMBL" id="KOG86648.1"/>
    </source>
</evidence>
<keyword evidence="5" id="KW-0547">Nucleotide-binding</keyword>
<keyword evidence="9" id="KW-1133">Transmembrane helix</keyword>
<keyword evidence="9" id="KW-0472">Membrane</keyword>
<dbReference type="Gene3D" id="1.20.5.1930">
    <property type="match status" value="1"/>
</dbReference>
<organism evidence="11 12">
    <name type="scientific">Streptomyces varsoviensis</name>
    <dbReference type="NCBI Taxonomy" id="67373"/>
    <lineage>
        <taxon>Bacteria</taxon>
        <taxon>Bacillati</taxon>
        <taxon>Actinomycetota</taxon>
        <taxon>Actinomycetes</taxon>
        <taxon>Kitasatosporales</taxon>
        <taxon>Streptomycetaceae</taxon>
        <taxon>Streptomyces</taxon>
    </lineage>
</organism>
<dbReference type="PANTHER" id="PTHR24421:SF10">
    <property type="entry name" value="NITRATE_NITRITE SENSOR PROTEIN NARQ"/>
    <property type="match status" value="1"/>
</dbReference>
<evidence type="ECO:0000256" key="1">
    <source>
        <dbReference type="ARBA" id="ARBA00000085"/>
    </source>
</evidence>
<gene>
    <name evidence="11" type="ORF">ADK38_29850</name>
</gene>
<feature type="transmembrane region" description="Helical" evidence="9">
    <location>
        <begin position="133"/>
        <end position="152"/>
    </location>
</feature>
<dbReference type="EMBL" id="LGUT01002702">
    <property type="protein sequence ID" value="KOG86648.1"/>
    <property type="molecule type" value="Genomic_DNA"/>
</dbReference>
<evidence type="ECO:0000256" key="8">
    <source>
        <dbReference type="ARBA" id="ARBA00023012"/>
    </source>
</evidence>
<keyword evidence="12" id="KW-1185">Reference proteome</keyword>
<dbReference type="PANTHER" id="PTHR24421">
    <property type="entry name" value="NITRATE/NITRITE SENSOR PROTEIN NARX-RELATED"/>
    <property type="match status" value="1"/>
</dbReference>
<protein>
    <recommendedName>
        <fullName evidence="2">histidine kinase</fullName>
        <ecNumber evidence="2">2.7.13.3</ecNumber>
    </recommendedName>
</protein>
<evidence type="ECO:0000259" key="10">
    <source>
        <dbReference type="Pfam" id="PF07730"/>
    </source>
</evidence>
<feature type="non-terminal residue" evidence="11">
    <location>
        <position position="293"/>
    </location>
</feature>
<name>A0ABR5IZQ6_9ACTN</name>
<comment type="catalytic activity">
    <reaction evidence="1">
        <text>ATP + protein L-histidine = ADP + protein N-phospho-L-histidine.</text>
        <dbReference type="EC" id="2.7.13.3"/>
    </reaction>
</comment>
<keyword evidence="6" id="KW-0418">Kinase</keyword>
<sequence>MNRRRHEVSSALAQSGPRERLADLVLWVCLCVPVAYDLIRLPAPALAVYAGMPALALAMLLSRALPLLSLYITVALSLGVTLNLFNSSFCVAMLVMGYLVGRRTRQERPALVGFAVVAAAGLVAVAASGENLWTWFTMAVTLGLNVLLPWMAGRYRRQYADLTRAGWELAERMEREQQIIADRTRLRERSRIAGDMHDSLGHELSLLALRAGALEMAPDLDERHRKAAGELRAAAASVTESLHDVIGVLREDAETAPKAPARESVTDLVERAVASGLAVDLAEEGELCLLYTS</sequence>